<dbReference type="InterPro" id="IPR013096">
    <property type="entry name" value="Cupin_2"/>
</dbReference>
<gene>
    <name evidence="2" type="ORF">MNBD_GAMMA21-2400</name>
</gene>
<feature type="domain" description="Cupin type-2" evidence="1">
    <location>
        <begin position="38"/>
        <end position="104"/>
    </location>
</feature>
<dbReference type="SUPFAM" id="SSF51182">
    <property type="entry name" value="RmlC-like cupins"/>
    <property type="match status" value="1"/>
</dbReference>
<reference evidence="2" key="1">
    <citation type="submission" date="2018-06" db="EMBL/GenBank/DDBJ databases">
        <authorList>
            <person name="Zhirakovskaya E."/>
        </authorList>
    </citation>
    <scope>NUCLEOTIDE SEQUENCE</scope>
</reference>
<name>A0A3B1AJ77_9ZZZZ</name>
<accession>A0A3B1AJ77</accession>
<dbReference type="CDD" id="cd02214">
    <property type="entry name" value="cupin_MJ1618"/>
    <property type="match status" value="1"/>
</dbReference>
<sequence>MHTRYDDIEAYETKDGSLIRELIHPSLHHNQQQSLAEAIVQPGQTTALHKHHKTEEIYFIREGHGRMTLGHEKFSVKSGDSIVIVAGTTHCIENDGDQDLHILCSCAPAYSHDDTELL</sequence>
<protein>
    <submittedName>
        <fullName evidence="2">Mannose-6-phosphate isomerase</fullName>
    </submittedName>
</protein>
<dbReference type="AlphaFoldDB" id="A0A3B1AJ77"/>
<dbReference type="PANTHER" id="PTHR36114">
    <property type="entry name" value="16.7 KDA PROTEIN IN WHIE LOCUS"/>
    <property type="match status" value="1"/>
</dbReference>
<dbReference type="InterPro" id="IPR011051">
    <property type="entry name" value="RmlC_Cupin_sf"/>
</dbReference>
<dbReference type="InterPro" id="IPR052044">
    <property type="entry name" value="PKS_Associated_Protein"/>
</dbReference>
<evidence type="ECO:0000313" key="2">
    <source>
        <dbReference type="EMBL" id="VAW99903.1"/>
    </source>
</evidence>
<dbReference type="GO" id="GO:0016853">
    <property type="term" value="F:isomerase activity"/>
    <property type="evidence" value="ECO:0007669"/>
    <property type="project" value="UniProtKB-KW"/>
</dbReference>
<keyword evidence="2" id="KW-0413">Isomerase</keyword>
<evidence type="ECO:0000259" key="1">
    <source>
        <dbReference type="Pfam" id="PF07883"/>
    </source>
</evidence>
<dbReference type="EMBL" id="UOFR01000070">
    <property type="protein sequence ID" value="VAW99903.1"/>
    <property type="molecule type" value="Genomic_DNA"/>
</dbReference>
<dbReference type="PANTHER" id="PTHR36114:SF4">
    <property type="entry name" value="CUPIN 2 CONSERVED BARREL DOMAIN-CONTAINING PROTEIN"/>
    <property type="match status" value="1"/>
</dbReference>
<dbReference type="Gene3D" id="2.60.120.10">
    <property type="entry name" value="Jelly Rolls"/>
    <property type="match status" value="1"/>
</dbReference>
<dbReference type="InterPro" id="IPR014710">
    <property type="entry name" value="RmlC-like_jellyroll"/>
</dbReference>
<dbReference type="Pfam" id="PF07883">
    <property type="entry name" value="Cupin_2"/>
    <property type="match status" value="1"/>
</dbReference>
<proteinExistence type="predicted"/>
<organism evidence="2">
    <name type="scientific">hydrothermal vent metagenome</name>
    <dbReference type="NCBI Taxonomy" id="652676"/>
    <lineage>
        <taxon>unclassified sequences</taxon>
        <taxon>metagenomes</taxon>
        <taxon>ecological metagenomes</taxon>
    </lineage>
</organism>